<name>A0AAJ1HTK3_LIMMU</name>
<gene>
    <name evidence="1" type="ORF">PO250_01885</name>
</gene>
<dbReference type="RefSeq" id="WP_272225746.1">
    <property type="nucleotide sequence ID" value="NZ_JAQONE010000005.1"/>
</dbReference>
<dbReference type="Proteomes" id="UP001220670">
    <property type="component" value="Unassembled WGS sequence"/>
</dbReference>
<dbReference type="AlphaFoldDB" id="A0AAJ1HTK3"/>
<sequence>MKFTDRNIEKAFEQARQALFEQDAYKDKTSMELLLDESFIRQLHDLGSAKDLLQNLIDFDDMDWAKGSRELSAQEMVDFINQVSYDEAISAWESTDDDWEAKATDNLKWLLSYSFN</sequence>
<organism evidence="1 2">
    <name type="scientific">Limosilactobacillus mucosae</name>
    <name type="common">Lactobacillus mucosae</name>
    <dbReference type="NCBI Taxonomy" id="97478"/>
    <lineage>
        <taxon>Bacteria</taxon>
        <taxon>Bacillati</taxon>
        <taxon>Bacillota</taxon>
        <taxon>Bacilli</taxon>
        <taxon>Lactobacillales</taxon>
        <taxon>Lactobacillaceae</taxon>
        <taxon>Limosilactobacillus</taxon>
    </lineage>
</organism>
<comment type="caution">
    <text evidence="1">The sequence shown here is derived from an EMBL/GenBank/DDBJ whole genome shotgun (WGS) entry which is preliminary data.</text>
</comment>
<accession>A0AAJ1HTK3</accession>
<reference evidence="1" key="1">
    <citation type="submission" date="2023-01" db="EMBL/GenBank/DDBJ databases">
        <title>Genome analysis of 13 Lactobacillus isolated from gut of wild boar.</title>
        <authorList>
            <person name="Papp P."/>
            <person name="Libisch B."/>
            <person name="Nagy T."/>
            <person name="Olasz F."/>
        </authorList>
    </citation>
    <scope>NUCLEOTIDE SEQUENCE</scope>
    <source>
        <strain evidence="1">F146</strain>
    </source>
</reference>
<evidence type="ECO:0000313" key="2">
    <source>
        <dbReference type="Proteomes" id="UP001220670"/>
    </source>
</evidence>
<dbReference type="EMBL" id="JAQONE010000005">
    <property type="protein sequence ID" value="MDC2829086.1"/>
    <property type="molecule type" value="Genomic_DNA"/>
</dbReference>
<protein>
    <submittedName>
        <fullName evidence="1">Uncharacterized protein</fullName>
    </submittedName>
</protein>
<proteinExistence type="predicted"/>
<evidence type="ECO:0000313" key="1">
    <source>
        <dbReference type="EMBL" id="MDC2829086.1"/>
    </source>
</evidence>